<protein>
    <submittedName>
        <fullName evidence="2">Putative oxidoreductase</fullName>
    </submittedName>
</protein>
<dbReference type="GO" id="GO:0016616">
    <property type="term" value="F:oxidoreductase activity, acting on the CH-OH group of donors, NAD or NADP as acceptor"/>
    <property type="evidence" value="ECO:0007669"/>
    <property type="project" value="TreeGrafter"/>
</dbReference>
<dbReference type="Gene3D" id="3.40.50.720">
    <property type="entry name" value="NAD(P)-binding Rossmann-like Domain"/>
    <property type="match status" value="1"/>
</dbReference>
<dbReference type="PRINTS" id="PR00081">
    <property type="entry name" value="GDHRDH"/>
</dbReference>
<evidence type="ECO:0000256" key="1">
    <source>
        <dbReference type="ARBA" id="ARBA00022857"/>
    </source>
</evidence>
<gene>
    <name evidence="2" type="ORF">LSUE1_G000661</name>
</gene>
<dbReference type="PANTHER" id="PTHR45458:SF3">
    <property type="entry name" value="CHAIN DEHYDROGENASE (ATSC), PUTATIVE-RELATED"/>
    <property type="match status" value="1"/>
</dbReference>
<comment type="caution">
    <text evidence="2">The sequence shown here is derived from an EMBL/GenBank/DDBJ whole genome shotgun (WGS) entry which is preliminary data.</text>
</comment>
<dbReference type="PROSITE" id="PS00061">
    <property type="entry name" value="ADH_SHORT"/>
    <property type="match status" value="1"/>
</dbReference>
<dbReference type="InterPro" id="IPR002347">
    <property type="entry name" value="SDR_fam"/>
</dbReference>
<keyword evidence="1" id="KW-0521">NADP</keyword>
<organism evidence="2 3">
    <name type="scientific">Lachnellula suecica</name>
    <dbReference type="NCBI Taxonomy" id="602035"/>
    <lineage>
        <taxon>Eukaryota</taxon>
        <taxon>Fungi</taxon>
        <taxon>Dikarya</taxon>
        <taxon>Ascomycota</taxon>
        <taxon>Pezizomycotina</taxon>
        <taxon>Leotiomycetes</taxon>
        <taxon>Helotiales</taxon>
        <taxon>Lachnaceae</taxon>
        <taxon>Lachnellula</taxon>
    </lineage>
</organism>
<dbReference type="EMBL" id="QGMK01000072">
    <property type="protein sequence ID" value="TVY84580.1"/>
    <property type="molecule type" value="Genomic_DNA"/>
</dbReference>
<evidence type="ECO:0000313" key="2">
    <source>
        <dbReference type="EMBL" id="TVY84580.1"/>
    </source>
</evidence>
<dbReference type="InterPro" id="IPR052184">
    <property type="entry name" value="SDR_enzymes"/>
</dbReference>
<dbReference type="Pfam" id="PF00106">
    <property type="entry name" value="adh_short"/>
    <property type="match status" value="1"/>
</dbReference>
<dbReference type="OrthoDB" id="7289984at2759"/>
<accession>A0A8T9CKD8</accession>
<dbReference type="AlphaFoldDB" id="A0A8T9CKD8"/>
<evidence type="ECO:0000313" key="3">
    <source>
        <dbReference type="Proteomes" id="UP000469558"/>
    </source>
</evidence>
<dbReference type="Proteomes" id="UP000469558">
    <property type="component" value="Unassembled WGS sequence"/>
</dbReference>
<reference evidence="2 3" key="1">
    <citation type="submission" date="2018-05" db="EMBL/GenBank/DDBJ databases">
        <title>Genome sequencing and assembly of the regulated plant pathogen Lachnellula willkommii and related sister species for the development of diagnostic species identification markers.</title>
        <authorList>
            <person name="Giroux E."/>
            <person name="Bilodeau G."/>
        </authorList>
    </citation>
    <scope>NUCLEOTIDE SEQUENCE [LARGE SCALE GENOMIC DNA]</scope>
    <source>
        <strain evidence="2 3">CBS 268.59</strain>
    </source>
</reference>
<proteinExistence type="predicted"/>
<dbReference type="InterPro" id="IPR020904">
    <property type="entry name" value="Sc_DH/Rdtase_CS"/>
</dbReference>
<sequence>MASYLVTGASRGIGFALIKKLSENPNNVVVAMVRNKAATESKVAAEISGKKNIFVVQGDLTDVESLKASFSGQRGSALTETEKITGGSLDILIANAGLISDYSGLKSLTELTKDQKALDEDLISLFQVNVIGNIRLFNTFLPLIKNGPTKKIATLSSGFTDEKLTVDYEVFESAPYSISKSAMNMVTAKYQAEFKKEGVIFMGVCPGTVDTGHNDQLTPKETQKLMAMGGKFAAYAPGFKGASTPDEAVVDVLNVIHGATLEKNGGQVVSHFGNRQWL</sequence>
<keyword evidence="3" id="KW-1185">Reference proteome</keyword>
<dbReference type="PANTHER" id="PTHR45458">
    <property type="entry name" value="SHORT-CHAIN DEHYDROGENASE/REDUCTASE SDR"/>
    <property type="match status" value="1"/>
</dbReference>
<dbReference type="SUPFAM" id="SSF51735">
    <property type="entry name" value="NAD(P)-binding Rossmann-fold domains"/>
    <property type="match status" value="1"/>
</dbReference>
<name>A0A8T9CKD8_9HELO</name>
<dbReference type="InterPro" id="IPR036291">
    <property type="entry name" value="NAD(P)-bd_dom_sf"/>
</dbReference>